<proteinExistence type="inferred from homology"/>
<dbReference type="InterPro" id="IPR010910">
    <property type="entry name" value="Nitrate/nitrite_sensing_bac"/>
</dbReference>
<dbReference type="InterPro" id="IPR004089">
    <property type="entry name" value="MCPsignal_dom"/>
</dbReference>
<dbReference type="SMART" id="SM00283">
    <property type="entry name" value="MA"/>
    <property type="match status" value="1"/>
</dbReference>
<dbReference type="PROSITE" id="PS50885">
    <property type="entry name" value="HAMP"/>
    <property type="match status" value="1"/>
</dbReference>
<evidence type="ECO:0000313" key="13">
    <source>
        <dbReference type="Proteomes" id="UP000486760"/>
    </source>
</evidence>
<dbReference type="Proteomes" id="UP000486760">
    <property type="component" value="Unassembled WGS sequence"/>
</dbReference>
<dbReference type="PRINTS" id="PR00260">
    <property type="entry name" value="CHEMTRNSDUCR"/>
</dbReference>
<name>A0A7V7G1N2_9GAMM</name>
<dbReference type="PROSITE" id="PS50111">
    <property type="entry name" value="CHEMOTAXIS_TRANSDUC_2"/>
    <property type="match status" value="1"/>
</dbReference>
<evidence type="ECO:0000259" key="9">
    <source>
        <dbReference type="PROSITE" id="PS50111"/>
    </source>
</evidence>
<evidence type="ECO:0000256" key="2">
    <source>
        <dbReference type="ARBA" id="ARBA00022481"/>
    </source>
</evidence>
<keyword evidence="3 5" id="KW-0807">Transducer</keyword>
<comment type="caution">
    <text evidence="12">The sequence shown here is derived from an EMBL/GenBank/DDBJ whole genome shotgun (WGS) entry which is preliminary data.</text>
</comment>
<dbReference type="PANTHER" id="PTHR43531:SF14">
    <property type="entry name" value="METHYL-ACCEPTING CHEMOTAXIS PROTEIN I-RELATED"/>
    <property type="match status" value="1"/>
</dbReference>
<dbReference type="GO" id="GO:0004888">
    <property type="term" value="F:transmembrane signaling receptor activity"/>
    <property type="evidence" value="ECO:0007669"/>
    <property type="project" value="InterPro"/>
</dbReference>
<keyword evidence="13" id="KW-1185">Reference proteome</keyword>
<dbReference type="InterPro" id="IPR003660">
    <property type="entry name" value="HAMP_dom"/>
</dbReference>
<dbReference type="Pfam" id="PF00672">
    <property type="entry name" value="HAMP"/>
    <property type="match status" value="1"/>
</dbReference>
<accession>A0A7V7G1N2</accession>
<dbReference type="PANTHER" id="PTHR43531">
    <property type="entry name" value="PROTEIN ICFG"/>
    <property type="match status" value="1"/>
</dbReference>
<dbReference type="Pfam" id="PF08376">
    <property type="entry name" value="NIT"/>
    <property type="match status" value="1"/>
</dbReference>
<dbReference type="SUPFAM" id="SSF58104">
    <property type="entry name" value="Methyl-accepting chemotaxis protein (MCP) signaling domain"/>
    <property type="match status" value="1"/>
</dbReference>
<evidence type="ECO:0000256" key="3">
    <source>
        <dbReference type="ARBA" id="ARBA00023224"/>
    </source>
</evidence>
<comment type="similarity">
    <text evidence="4">Belongs to the methyl-accepting chemotaxis (MCP) protein family.</text>
</comment>
<dbReference type="PROSITE" id="PS50906">
    <property type="entry name" value="NIT"/>
    <property type="match status" value="1"/>
</dbReference>
<comment type="subcellular location">
    <subcellularLocation>
        <location evidence="1">Membrane</location>
    </subcellularLocation>
</comment>
<feature type="region of interest" description="Disordered" evidence="7">
    <location>
        <begin position="635"/>
        <end position="667"/>
    </location>
</feature>
<evidence type="ECO:0000259" key="10">
    <source>
        <dbReference type="PROSITE" id="PS50885"/>
    </source>
</evidence>
<dbReference type="Pfam" id="PF00015">
    <property type="entry name" value="MCPsignal"/>
    <property type="match status" value="1"/>
</dbReference>
<dbReference type="GO" id="GO:0007165">
    <property type="term" value="P:signal transduction"/>
    <property type="evidence" value="ECO:0007669"/>
    <property type="project" value="UniProtKB-KW"/>
</dbReference>
<feature type="transmembrane region" description="Helical" evidence="8">
    <location>
        <begin position="303"/>
        <end position="325"/>
    </location>
</feature>
<organism evidence="12 13">
    <name type="scientific">Billgrantia pellis</name>
    <dbReference type="NCBI Taxonomy" id="2606936"/>
    <lineage>
        <taxon>Bacteria</taxon>
        <taxon>Pseudomonadati</taxon>
        <taxon>Pseudomonadota</taxon>
        <taxon>Gammaproteobacteria</taxon>
        <taxon>Oceanospirillales</taxon>
        <taxon>Halomonadaceae</taxon>
        <taxon>Billgrantia</taxon>
    </lineage>
</organism>
<dbReference type="EMBL" id="VTPY01000003">
    <property type="protein sequence ID" value="KAA0013262.1"/>
    <property type="molecule type" value="Genomic_DNA"/>
</dbReference>
<dbReference type="InterPro" id="IPR013587">
    <property type="entry name" value="Nitrate/nitrite_sensing"/>
</dbReference>
<evidence type="ECO:0000256" key="8">
    <source>
        <dbReference type="SAM" id="Phobius"/>
    </source>
</evidence>
<evidence type="ECO:0000256" key="4">
    <source>
        <dbReference type="ARBA" id="ARBA00029447"/>
    </source>
</evidence>
<evidence type="ECO:0000259" key="11">
    <source>
        <dbReference type="PROSITE" id="PS50906"/>
    </source>
</evidence>
<feature type="domain" description="HAMP" evidence="10">
    <location>
        <begin position="326"/>
        <end position="377"/>
    </location>
</feature>
<feature type="domain" description="NIT" evidence="11">
    <location>
        <begin position="45"/>
        <end position="295"/>
    </location>
</feature>
<evidence type="ECO:0000256" key="7">
    <source>
        <dbReference type="SAM" id="MobiDB-lite"/>
    </source>
</evidence>
<evidence type="ECO:0000313" key="12">
    <source>
        <dbReference type="EMBL" id="KAA0013262.1"/>
    </source>
</evidence>
<feature type="coiled-coil region" evidence="6">
    <location>
        <begin position="439"/>
        <end position="469"/>
    </location>
</feature>
<dbReference type="CDD" id="cd11386">
    <property type="entry name" value="MCP_signal"/>
    <property type="match status" value="1"/>
</dbReference>
<keyword evidence="8" id="KW-0812">Transmembrane</keyword>
<dbReference type="SMART" id="SM00304">
    <property type="entry name" value="HAMP"/>
    <property type="match status" value="1"/>
</dbReference>
<dbReference type="FunFam" id="1.10.287.950:FF:000001">
    <property type="entry name" value="Methyl-accepting chemotaxis sensory transducer"/>
    <property type="match status" value="1"/>
</dbReference>
<dbReference type="Gene3D" id="1.10.287.950">
    <property type="entry name" value="Methyl-accepting chemotaxis protein"/>
    <property type="match status" value="1"/>
</dbReference>
<dbReference type="GO" id="GO:0006935">
    <property type="term" value="P:chemotaxis"/>
    <property type="evidence" value="ECO:0007669"/>
    <property type="project" value="InterPro"/>
</dbReference>
<dbReference type="AlphaFoldDB" id="A0A7V7G1N2"/>
<keyword evidence="6" id="KW-0175">Coiled coil</keyword>
<sequence length="667" mass="71917">MSRKFLLALALPLCIIVWLAGVGILERQQQSSDMLQVVRFTELSARLGGLMHDIQVERGLSVGFLGSRGDTFGNHLAAQRDQVDRQLASYRTAWQGIDASGDPDIGQRLEEVEAMLADIAIMRRGIDALAIENLDALEYYTGINSRLAEIVGRLNALANAGELARSLGAYYALLEIKEAAGIERAILASAFGANRMSPDDYYRFLRLLGEEEAFEESFTVLADTEFASRYLAATSEHETHSRLFMMRQIAMRQGIGGGYGISAERWFEAQTGKLERLHGVELALADHVQAQASALAGEARLELWLFAGLAGLVIAVAVFLSAVLVRSIVVPLRRALKEITQRGGNLTHRLDVPGSDELSQLYSAFNQSTADMESLVASIQQGARGVDLASGEIAQGNEDLASRTEEQSASLVETATSMEQMTSTVRQSADNAHQASAMSEQAVTQAEQASRVAEEAREAMQQIFEANRQVTAIVEAIDGIAFQTNLLALNASVEAARAGEHGRGFAVVAGEVRKLASRSAEEAERIRQLIGNTTRRVEAGNQLVGQTSEALTAISRGVRQVADLVAEISSASGEQSAGIEQINHAMSQLETTTQQNAALVEQVATASRSLDDQAGEMSRLIERFRVSEALARAGRSGGRRGARLSRDQATAAAGMRPACRSHEGFIT</sequence>
<dbReference type="CDD" id="cd06225">
    <property type="entry name" value="HAMP"/>
    <property type="match status" value="1"/>
</dbReference>
<reference evidence="12 13" key="1">
    <citation type="submission" date="2019-08" db="EMBL/GenBank/DDBJ databases">
        <title>Bioinformatics analysis of the strain L3 and L5.</title>
        <authorList>
            <person name="Li X."/>
        </authorList>
    </citation>
    <scope>NUCLEOTIDE SEQUENCE [LARGE SCALE GENOMIC DNA]</scope>
    <source>
        <strain evidence="12 13">L5</strain>
    </source>
</reference>
<dbReference type="InterPro" id="IPR051310">
    <property type="entry name" value="MCP_chemotaxis"/>
</dbReference>
<evidence type="ECO:0000256" key="5">
    <source>
        <dbReference type="PROSITE-ProRule" id="PRU00284"/>
    </source>
</evidence>
<protein>
    <submittedName>
        <fullName evidence="12">HAMP domain-containing protein</fullName>
    </submittedName>
</protein>
<dbReference type="GO" id="GO:0005886">
    <property type="term" value="C:plasma membrane"/>
    <property type="evidence" value="ECO:0007669"/>
    <property type="project" value="TreeGrafter"/>
</dbReference>
<keyword evidence="8" id="KW-1133">Transmembrane helix</keyword>
<dbReference type="InterPro" id="IPR004090">
    <property type="entry name" value="Chemotax_Me-accpt_rcpt"/>
</dbReference>
<keyword evidence="2" id="KW-0488">Methylation</keyword>
<feature type="domain" description="Methyl-accepting transducer" evidence="9">
    <location>
        <begin position="382"/>
        <end position="611"/>
    </location>
</feature>
<evidence type="ECO:0000256" key="6">
    <source>
        <dbReference type="SAM" id="Coils"/>
    </source>
</evidence>
<keyword evidence="8" id="KW-0472">Membrane</keyword>
<gene>
    <name evidence="12" type="ORF">F0A17_07320</name>
</gene>
<evidence type="ECO:0000256" key="1">
    <source>
        <dbReference type="ARBA" id="ARBA00004370"/>
    </source>
</evidence>